<feature type="transmembrane region" description="Helical" evidence="1">
    <location>
        <begin position="16"/>
        <end position="37"/>
    </location>
</feature>
<protein>
    <submittedName>
        <fullName evidence="2">Uncharacterized protein</fullName>
    </submittedName>
</protein>
<accession>A0AAD1YJR7</accession>
<dbReference type="EMBL" id="CAMTCP010000296">
    <property type="protein sequence ID" value="CAI3695834.1"/>
    <property type="molecule type" value="Genomic_DNA"/>
</dbReference>
<evidence type="ECO:0000313" key="3">
    <source>
        <dbReference type="Proteomes" id="UP001189143"/>
    </source>
</evidence>
<gene>
    <name evidence="2" type="ORF">CNEO2_930003</name>
</gene>
<dbReference type="AlphaFoldDB" id="A0AAD1YJR7"/>
<name>A0AAD1YJR7_9CLOT</name>
<keyword evidence="1" id="KW-0812">Transmembrane</keyword>
<keyword evidence="1" id="KW-0472">Membrane</keyword>
<evidence type="ECO:0000313" key="2">
    <source>
        <dbReference type="EMBL" id="CAI3695834.1"/>
    </source>
</evidence>
<proteinExistence type="predicted"/>
<organism evidence="2 3">
    <name type="scientific">Clostridium neonatale</name>
    <dbReference type="NCBI Taxonomy" id="137838"/>
    <lineage>
        <taxon>Bacteria</taxon>
        <taxon>Bacillati</taxon>
        <taxon>Bacillota</taxon>
        <taxon>Clostridia</taxon>
        <taxon>Eubacteriales</taxon>
        <taxon>Clostridiaceae</taxon>
        <taxon>Clostridium</taxon>
    </lineage>
</organism>
<evidence type="ECO:0000256" key="1">
    <source>
        <dbReference type="SAM" id="Phobius"/>
    </source>
</evidence>
<keyword evidence="1" id="KW-1133">Transmembrane helix</keyword>
<dbReference type="Proteomes" id="UP001189143">
    <property type="component" value="Unassembled WGS sequence"/>
</dbReference>
<reference evidence="2" key="1">
    <citation type="submission" date="2022-10" db="EMBL/GenBank/DDBJ databases">
        <authorList>
            <person name="Aires J."/>
            <person name="Mesa V."/>
        </authorList>
    </citation>
    <scope>NUCLEOTIDE SEQUENCE</scope>
    <source>
        <strain evidence="2">Clostridium neonatale JD116</strain>
    </source>
</reference>
<sequence>MCIGFINYYNFIQYDIWQPIELVFILSLSNKAFYFALEYGVKRLKTLQK</sequence>
<comment type="caution">
    <text evidence="2">The sequence shown here is derived from an EMBL/GenBank/DDBJ whole genome shotgun (WGS) entry which is preliminary data.</text>
</comment>